<dbReference type="STRING" id="1448308.A0A2T2N322"/>
<evidence type="ECO:0000313" key="2">
    <source>
        <dbReference type="Proteomes" id="UP000240883"/>
    </source>
</evidence>
<keyword evidence="2" id="KW-1185">Reference proteome</keyword>
<organism evidence="1 2">
    <name type="scientific">Corynespora cassiicola Philippines</name>
    <dbReference type="NCBI Taxonomy" id="1448308"/>
    <lineage>
        <taxon>Eukaryota</taxon>
        <taxon>Fungi</taxon>
        <taxon>Dikarya</taxon>
        <taxon>Ascomycota</taxon>
        <taxon>Pezizomycotina</taxon>
        <taxon>Dothideomycetes</taxon>
        <taxon>Pleosporomycetidae</taxon>
        <taxon>Pleosporales</taxon>
        <taxon>Corynesporascaceae</taxon>
        <taxon>Corynespora</taxon>
    </lineage>
</organism>
<dbReference type="EMBL" id="KZ678152">
    <property type="protein sequence ID" value="PSN59804.1"/>
    <property type="molecule type" value="Genomic_DNA"/>
</dbReference>
<evidence type="ECO:0000313" key="1">
    <source>
        <dbReference type="EMBL" id="PSN59804.1"/>
    </source>
</evidence>
<dbReference type="Proteomes" id="UP000240883">
    <property type="component" value="Unassembled WGS sequence"/>
</dbReference>
<gene>
    <name evidence="1" type="ORF">BS50DRAFT_507487</name>
</gene>
<protein>
    <recommendedName>
        <fullName evidence="3">Acid protease</fullName>
    </recommendedName>
</protein>
<evidence type="ECO:0008006" key="3">
    <source>
        <dbReference type="Google" id="ProtNLM"/>
    </source>
</evidence>
<dbReference type="AlphaFoldDB" id="A0A2T2N322"/>
<proteinExistence type="predicted"/>
<sequence>MPGLTSADLSAYTSSVFIPFIHQFGTRGVPLVKASIHGSDFDLPVDTGSTGLLIGAPLLPDVDPSEGTPAYEYLTSSNILYNGRLVHVAITFHASTEWCTTAKVPVLVVDKSWVCPWYNPKKDAFDCPPSRDGRLPTPRDTSKISYMGVGFGRNKPGDGQPAGVPRGNPFLNIASVNGEAVPPGLLRTGYMVSTEGIQLGLTAANTRGFVWIDLEPGVTHDEDPRDWAMVNMSFSIDGKAKNHGPALIDTGIPQMYIRAAEGVSIPNITIRNPNPKGMAKFVRRIQPGTKITVGFPALDASMVAGYSFQAGEGSQMEPSHVVPEREGSPPFINTGRNFLFGYQVAFDADGGRFGFRASPIKHPSSSSD</sequence>
<reference evidence="1 2" key="1">
    <citation type="journal article" date="2018" name="Front. Microbiol.">
        <title>Genome-Wide Analysis of Corynespora cassiicola Leaf Fall Disease Putative Effectors.</title>
        <authorList>
            <person name="Lopez D."/>
            <person name="Ribeiro S."/>
            <person name="Label P."/>
            <person name="Fumanal B."/>
            <person name="Venisse J.S."/>
            <person name="Kohler A."/>
            <person name="de Oliveira R.R."/>
            <person name="Labutti K."/>
            <person name="Lipzen A."/>
            <person name="Lail K."/>
            <person name="Bauer D."/>
            <person name="Ohm R.A."/>
            <person name="Barry K.W."/>
            <person name="Spatafora J."/>
            <person name="Grigoriev I.V."/>
            <person name="Martin F.M."/>
            <person name="Pujade-Renaud V."/>
        </authorList>
    </citation>
    <scope>NUCLEOTIDE SEQUENCE [LARGE SCALE GENOMIC DNA]</scope>
    <source>
        <strain evidence="1 2">Philippines</strain>
    </source>
</reference>
<dbReference type="OrthoDB" id="5291209at2759"/>
<accession>A0A2T2N322</accession>
<name>A0A2T2N322_CORCC</name>